<comment type="caution">
    <text evidence="4">The sequence shown here is derived from an EMBL/GenBank/DDBJ whole genome shotgun (WGS) entry which is preliminary data.</text>
</comment>
<keyword evidence="1" id="KW-0862">Zinc</keyword>
<dbReference type="AlphaFoldDB" id="A0A015JB84"/>
<feature type="domain" description="CCHC-type" evidence="3">
    <location>
        <begin position="106"/>
        <end position="121"/>
    </location>
</feature>
<feature type="coiled-coil region" evidence="2">
    <location>
        <begin position="42"/>
        <end position="79"/>
    </location>
</feature>
<dbReference type="InterPro" id="IPR036875">
    <property type="entry name" value="Znf_CCHC_sf"/>
</dbReference>
<accession>A0A015JB84</accession>
<evidence type="ECO:0000256" key="1">
    <source>
        <dbReference type="PROSITE-ProRule" id="PRU00047"/>
    </source>
</evidence>
<dbReference type="PROSITE" id="PS50158">
    <property type="entry name" value="ZF_CCHC"/>
    <property type="match status" value="1"/>
</dbReference>
<reference evidence="4 5" key="1">
    <citation type="submission" date="2014-02" db="EMBL/GenBank/DDBJ databases">
        <title>Single nucleus genome sequencing reveals high similarity among nuclei of an endomycorrhizal fungus.</title>
        <authorList>
            <person name="Lin K."/>
            <person name="Geurts R."/>
            <person name="Zhang Z."/>
            <person name="Limpens E."/>
            <person name="Saunders D.G."/>
            <person name="Mu D."/>
            <person name="Pang E."/>
            <person name="Cao H."/>
            <person name="Cha H."/>
            <person name="Lin T."/>
            <person name="Zhou Q."/>
            <person name="Shang Y."/>
            <person name="Li Y."/>
            <person name="Ivanov S."/>
            <person name="Sharma T."/>
            <person name="Velzen R.V."/>
            <person name="Ruijter N.D."/>
            <person name="Aanen D.K."/>
            <person name="Win J."/>
            <person name="Kamoun S."/>
            <person name="Bisseling T."/>
            <person name="Huang S."/>
        </authorList>
    </citation>
    <scope>NUCLEOTIDE SEQUENCE [LARGE SCALE GENOMIC DNA]</scope>
    <source>
        <strain evidence="5">DAOM197198w</strain>
    </source>
</reference>
<dbReference type="GO" id="GO:0003676">
    <property type="term" value="F:nucleic acid binding"/>
    <property type="evidence" value="ECO:0007669"/>
    <property type="project" value="InterPro"/>
</dbReference>
<evidence type="ECO:0000313" key="4">
    <source>
        <dbReference type="EMBL" id="EXX66792.1"/>
    </source>
</evidence>
<dbReference type="InterPro" id="IPR001878">
    <property type="entry name" value="Znf_CCHC"/>
</dbReference>
<dbReference type="EMBL" id="JEMT01018311">
    <property type="protein sequence ID" value="EXX66792.1"/>
    <property type="molecule type" value="Genomic_DNA"/>
</dbReference>
<gene>
    <name evidence="4" type="ORF">RirG_120370</name>
</gene>
<keyword evidence="1" id="KW-0479">Metal-binding</keyword>
<dbReference type="Proteomes" id="UP000022910">
    <property type="component" value="Unassembled WGS sequence"/>
</dbReference>
<keyword evidence="5" id="KW-1185">Reference proteome</keyword>
<dbReference type="SUPFAM" id="SSF57756">
    <property type="entry name" value="Retrovirus zinc finger-like domains"/>
    <property type="match status" value="1"/>
</dbReference>
<dbReference type="HOGENOM" id="CLU_1116249_0_0_1"/>
<evidence type="ECO:0000259" key="3">
    <source>
        <dbReference type="PROSITE" id="PS50158"/>
    </source>
</evidence>
<protein>
    <recommendedName>
        <fullName evidence="3">CCHC-type domain-containing protein</fullName>
    </recommendedName>
</protein>
<keyword evidence="2" id="KW-0175">Coiled coil</keyword>
<dbReference type="GO" id="GO:0008270">
    <property type="term" value="F:zinc ion binding"/>
    <property type="evidence" value="ECO:0007669"/>
    <property type="project" value="UniProtKB-KW"/>
</dbReference>
<dbReference type="Gene3D" id="4.10.60.10">
    <property type="entry name" value="Zinc finger, CCHC-type"/>
    <property type="match status" value="1"/>
</dbReference>
<evidence type="ECO:0000256" key="2">
    <source>
        <dbReference type="SAM" id="Coils"/>
    </source>
</evidence>
<name>A0A015JB84_RHIIW</name>
<sequence length="249" mass="29681">MAEREESARDEFYRKTIGLPVSTKIDIGRDDNRQNMFTKPLNENYEDELVKAFEEKARISKLEGLVSNIERRLNNDNNRYRSNMGRRLNDGNRNSYQSNQKRVPTCYTFGRVGHYSRECPEKRRNARVNMMDEYDDQEEYDYNGYEDEEPQYGEMYYTQGYYDDYEDRELNYYNELYAKDNAVKGRRQTRRTSPIVGYKNNNEEGNLQEELREAGNRMDDREIPSGTTTRPKGQNKIMYTEIVKIGIIQ</sequence>
<evidence type="ECO:0000313" key="5">
    <source>
        <dbReference type="Proteomes" id="UP000022910"/>
    </source>
</evidence>
<keyword evidence="1" id="KW-0863">Zinc-finger</keyword>
<organism evidence="4 5">
    <name type="scientific">Rhizophagus irregularis (strain DAOM 197198w)</name>
    <name type="common">Glomus intraradices</name>
    <dbReference type="NCBI Taxonomy" id="1432141"/>
    <lineage>
        <taxon>Eukaryota</taxon>
        <taxon>Fungi</taxon>
        <taxon>Fungi incertae sedis</taxon>
        <taxon>Mucoromycota</taxon>
        <taxon>Glomeromycotina</taxon>
        <taxon>Glomeromycetes</taxon>
        <taxon>Glomerales</taxon>
        <taxon>Glomeraceae</taxon>
        <taxon>Rhizophagus</taxon>
    </lineage>
</organism>
<proteinExistence type="predicted"/>